<dbReference type="OrthoDB" id="360653at2759"/>
<comment type="caution">
    <text evidence="4">The sequence shown here is derived from an EMBL/GenBank/DDBJ whole genome shotgun (WGS) entry which is preliminary data.</text>
</comment>
<dbReference type="GO" id="GO:0030686">
    <property type="term" value="C:90S preribosome"/>
    <property type="evidence" value="ECO:0007669"/>
    <property type="project" value="TreeGrafter"/>
</dbReference>
<dbReference type="Proteomes" id="UP000187203">
    <property type="component" value="Unassembled WGS sequence"/>
</dbReference>
<evidence type="ECO:0000259" key="2">
    <source>
        <dbReference type="Pfam" id="PF20416"/>
    </source>
</evidence>
<gene>
    <name evidence="4" type="ORF">COLO4_33741</name>
</gene>
<dbReference type="PANTHER" id="PTHR17695">
    <property type="entry name" value="SMALL SUBUNIT PROCESSOME COMPONENT 20 HOMOLOG"/>
    <property type="match status" value="1"/>
</dbReference>
<proteinExistence type="predicted"/>
<keyword evidence="5" id="KW-1185">Reference proteome</keyword>
<evidence type="ECO:0000259" key="3">
    <source>
        <dbReference type="Pfam" id="PF23099"/>
    </source>
</evidence>
<reference evidence="5" key="1">
    <citation type="submission" date="2013-09" db="EMBL/GenBank/DDBJ databases">
        <title>Corchorus olitorius genome sequencing.</title>
        <authorList>
            <person name="Alam M."/>
            <person name="Haque M.S."/>
            <person name="Islam M.S."/>
            <person name="Emdad E.M."/>
            <person name="Islam M.M."/>
            <person name="Ahmed B."/>
            <person name="Halim A."/>
            <person name="Hossen Q.M.M."/>
            <person name="Hossain M.Z."/>
            <person name="Ahmed R."/>
            <person name="Khan M.M."/>
            <person name="Islam R."/>
            <person name="Rashid M.M."/>
            <person name="Khan S.A."/>
            <person name="Rahman M.S."/>
            <person name="Alam M."/>
            <person name="Yahiya A.S."/>
            <person name="Khan M.S."/>
            <person name="Azam M.S."/>
            <person name="Haque T."/>
            <person name="Lashkar M.Z.H."/>
            <person name="Akhand A.I."/>
            <person name="Morshed G."/>
            <person name="Roy S."/>
            <person name="Uddin K.S."/>
            <person name="Rabeya T."/>
            <person name="Hossain A.S."/>
            <person name="Chowdhury A."/>
            <person name="Snigdha A.R."/>
            <person name="Mortoza M.S."/>
            <person name="Matin S.A."/>
            <person name="Hoque S.M.E."/>
            <person name="Islam M.K."/>
            <person name="Roy D.K."/>
            <person name="Haider R."/>
            <person name="Moosa M.M."/>
            <person name="Elias S.M."/>
            <person name="Hasan A.M."/>
            <person name="Jahan S."/>
            <person name="Shafiuddin M."/>
            <person name="Mahmood N."/>
            <person name="Shommy N.S."/>
        </authorList>
    </citation>
    <scope>NUCLEOTIDE SEQUENCE [LARGE SCALE GENOMIC DNA]</scope>
    <source>
        <strain evidence="5">cv. O-4</strain>
    </source>
</reference>
<evidence type="ECO:0000313" key="5">
    <source>
        <dbReference type="Proteomes" id="UP000187203"/>
    </source>
</evidence>
<dbReference type="InterPro" id="IPR011430">
    <property type="entry name" value="UTP20_N"/>
</dbReference>
<sequence>MATASHAQAVKSLNKSPGRKRFVFKTFSQRIDDIDINVFRSLDKIKSEPSEGSSFLRDCLIEWRELNTAEDFISFYAETIPFVQTLPLVLLHKELIFTKLISRLQMKARLSLEPLLRLLAAFSRDLLEDFIPFLPRIVDSIVSLLKNGADREPEIIEQIFTSWSYIMMHLQKYLRRDIILVLKFTVRLRYYPKDYVQEFMAEATSFLLRNAPVEQLIKGIRKTMFEVVKKPLPTRKSGVSALLCYVMLGTSSRFHSGAERVLRLLVDNSVFAIGDKFPEGADAILEVVIASYQKISEELEPSELTLMWECLYQEINDSEANGSFLHLSRLLSLLISAVQVNSGHNVSDYQQMLKVVGSLVQKTMLPSRKGKDSLHEVIDKVLQLMLHVLDGLHVSNSLSSISGCLFQWAPVFELRDSSLLTFLRELLLKDPSVIHIFSDYILSAINDLVESSQEEVLCLLLSFIERLQMHPKSSEFVDGMSEGRLSKIRDYMQGVISNLIRLVSDIVIGNTLPTQIDEAELAIWWGVVSCYPYMFDAKANESMLMELLDALQRLLMIEDENIAGVSKNTWESLVGAALGSYNKWHNAKDLGFGEMSKVLHLAKACKSSSQVLFAAADYLDNVNGPAFQADSGKKIYHPALKGGNTVDAIGHFADNLCHSDKGIRLPTLRILCHYEPLTCKISTEDLPAEKKIKADVSPACIVDTNERNVLQLLLSIEATPLLISSSRKVTLLISRIQMGLSAGRIAETYVPLVLRGILGIFHNRFSYLWEAASECLAVLISKHVGLVWDKFITYFEEQSRTLACISASFSSKSLEKKKNQHPILKKCQSVVHSSDIQLDQVNANLSNTSSDLIRQFNLFVKPESDKTPGTSILSLLLQSLQKIPSVAESRSRQVIPLFLRFLGYDSDNLVSVQSFNSDIREGKEWKAILKEWLSLLKLMRNPRSFYRSQFLKDVLQNRLLDENDAEIQARVLDCLLLWKDDFLIPYDQHLKNLINPKYLREELTTWSLSKESGLLEESHRDNLVPIVIHLLIPKIRNLKTLASRKHASVHLRKAVLGFIAQLDVHELPLFFALLLKPLQITSKDDLCASNLYQNLPISSIEEFHALNYLKYFTLENITALSWKKRYGFLHVIEDVLGVFDEFHVKPFLDLLMGCAVRVLASCSSSIDSARIAESSLVKNHPGVELVSDDEDSAEANHVQTGMAIKQLKDLRSLCLKIVAFVLNKYEDHDFGCQFWDLFFTSVKPLIHGFKQEGSSSEKPSSLFSCFLAMSRSHQLVPLLCRERNLVPDIFSILTVPTASEAIISCVLKFISNLLELDIELDDEKSSIKSVIYLNLEALVCSLHHLFQNDSASKRKLVRCPGETEIRIFRLLSKYIKDLLLAAKFVDILLPFLSKRVQSSDICLEAIQVVRDIIPVVGTGRTTDILNAVAPLLISVKLDIRVTICDLLEVLARTDASVVVVARYVSQLNANSAFEFDELDYDAIGKAYEEIGMGFFHASPVEHALLILSQCVYDMSSEELILRHHAYGLLLRFLEFSAKILDQEVTNHHETAEEMMVDEKGCWTRASIQRIINKFLLKHMGNAIIQGISARKEWIDLLREMVIKLPQLGNIKLLRALCSEDADQDFFNNIIHLQKHKKAKALSLFADVISKSNMSKDIINKVFIPLFFNMLFDLQHGKDEHVRSACIRALASVSAKMEWKSYYALLLRCFREMKMKPEKLKVLVRLICAILDQFSYSQFCSSKGEKDSLDSILDSENCSTITSALQKGGGSIIVAEIQTCLQKTVLPKLQDLMNSDSDNVNVTISLAALKLLKLLPGDIMESQLSSIIHRISNFLKNRLESIRDEARYALAECLKELGFEYLQFIVRVLRATLKRGFMQHVLGYTLHFILSKTISESTYGSLDYCLEDLLSVVENDILGDVAEEKEVEKIASKMKETRKCKSFETLKLIAQSVTFKIHALKLLSPVTNHLQKHLTPKVKSKLENILRHIADGIECNPSVNQTDLFIFVYGLIADGMNEENGLGVDSSATEANKHGNLLKEKTVPAGHAFGTKSACSHLITVFALGVLQNRIKSMKLDKNDEELLSMLDPFIKLLGNCLSSKYEDVLSASLRCLTPIVRLPLPSLESHADKLKVTLLNVAQGSVNPGNPLMQSCLKLLTVLLRSTKITLSSDQLHLLVQFPVFLDLERNPSFVALSLLKAIVNRKLVVHEIYDIVVQVQELMVTSQVEPIRKKCSQILLQFLLDYHLSKERLQQHLDFLLVNLRYEHPTGRESVLEMLHAIMKKFPKSILDEQSCIFFVHLVDCLVSDQDSEVRSMTGASIKLLIERISQHSLHDIVVYSLSWYLGEKQRLWSVGAQALGLVIEVLKNSFQRHISSVLPVTKSILRSAINAFTNTQMDLSDEFTIPFWKEAYYSLVMLEKMLNQFRDLSLERDLEDIWEMICELLLHPHSWLRNVSNRLLALYFTCVNEVGRGSVEKLSYGTLFLVTPSRLFMIAVSLCCQLKAPISDDEAASKNVKLSAKKEKEKNHYYRSGLITKNLVFAICGLNSLMRECAGTENTKFWSTLEQHEQYRFLKAFQMLSSRKATGMLLSVTGATHDQNDTDHSEGFQYLLVSNLLKELGKLALQMEAFQMRIVFNSFQGILPEISQDDSRHYASQMILPLYKVCEGFAGKIITGSQDFGQVYNEIKKKLKSKRDKRKREEKRMAVINPERNAKRKLRIAAKHRANKKRKIMAMRLERWMH</sequence>
<dbReference type="InterPro" id="IPR016024">
    <property type="entry name" value="ARM-type_fold"/>
</dbReference>
<dbReference type="InterPro" id="IPR057525">
    <property type="entry name" value="UTP20_C"/>
</dbReference>
<evidence type="ECO:0000259" key="1">
    <source>
        <dbReference type="Pfam" id="PF07539"/>
    </source>
</evidence>
<dbReference type="InterPro" id="IPR011989">
    <property type="entry name" value="ARM-like"/>
</dbReference>
<feature type="domain" description="U3 small nucleolar RNA-associated protein 20" evidence="2">
    <location>
        <begin position="1795"/>
        <end position="2011"/>
    </location>
</feature>
<dbReference type="Pfam" id="PF07539">
    <property type="entry name" value="UTP20_N"/>
    <property type="match status" value="1"/>
</dbReference>
<dbReference type="InterPro" id="IPR052575">
    <property type="entry name" value="SSU_processome_comp_20"/>
</dbReference>
<dbReference type="Gene3D" id="1.25.10.10">
    <property type="entry name" value="Leucine-rich Repeat Variant"/>
    <property type="match status" value="2"/>
</dbReference>
<feature type="domain" description="U3 small nucleolar RNA-associated protein 20 C-terminal" evidence="3">
    <location>
        <begin position="2620"/>
        <end position="2730"/>
    </location>
</feature>
<protein>
    <submittedName>
        <fullName evidence="4">Down-regulated-in-metastasis protein</fullName>
    </submittedName>
</protein>
<evidence type="ECO:0000313" key="4">
    <source>
        <dbReference type="EMBL" id="OMO60808.1"/>
    </source>
</evidence>
<dbReference type="Pfam" id="PF23099">
    <property type="entry name" value="UTP20_C"/>
    <property type="match status" value="1"/>
</dbReference>
<feature type="domain" description="U3 small nucleolar RNA-associated protein 20 N-terminal" evidence="1">
    <location>
        <begin position="925"/>
        <end position="1545"/>
    </location>
</feature>
<dbReference type="STRING" id="93759.A0A1R3GRQ7"/>
<dbReference type="InterPro" id="IPR046523">
    <property type="entry name" value="UTP20_dom"/>
</dbReference>
<dbReference type="GO" id="GO:0032040">
    <property type="term" value="C:small-subunit processome"/>
    <property type="evidence" value="ECO:0007669"/>
    <property type="project" value="TreeGrafter"/>
</dbReference>
<dbReference type="EMBL" id="AWUE01021816">
    <property type="protein sequence ID" value="OMO60808.1"/>
    <property type="molecule type" value="Genomic_DNA"/>
</dbReference>
<dbReference type="PANTHER" id="PTHR17695:SF11">
    <property type="entry name" value="SMALL SUBUNIT PROCESSOME COMPONENT 20 HOMOLOG"/>
    <property type="match status" value="1"/>
</dbReference>
<name>A0A1R3GRQ7_9ROSI</name>
<accession>A0A1R3GRQ7</accession>
<dbReference type="Pfam" id="PF20416">
    <property type="entry name" value="UTP20"/>
    <property type="match status" value="1"/>
</dbReference>
<organism evidence="4 5">
    <name type="scientific">Corchorus olitorius</name>
    <dbReference type="NCBI Taxonomy" id="93759"/>
    <lineage>
        <taxon>Eukaryota</taxon>
        <taxon>Viridiplantae</taxon>
        <taxon>Streptophyta</taxon>
        <taxon>Embryophyta</taxon>
        <taxon>Tracheophyta</taxon>
        <taxon>Spermatophyta</taxon>
        <taxon>Magnoliopsida</taxon>
        <taxon>eudicotyledons</taxon>
        <taxon>Gunneridae</taxon>
        <taxon>Pentapetalae</taxon>
        <taxon>rosids</taxon>
        <taxon>malvids</taxon>
        <taxon>Malvales</taxon>
        <taxon>Malvaceae</taxon>
        <taxon>Grewioideae</taxon>
        <taxon>Apeibeae</taxon>
        <taxon>Corchorus</taxon>
    </lineage>
</organism>
<dbReference type="SUPFAM" id="SSF48371">
    <property type="entry name" value="ARM repeat"/>
    <property type="match status" value="3"/>
</dbReference>